<organism evidence="2 3">
    <name type="scientific">Steinernema carpocapsae</name>
    <name type="common">Entomopathogenic nematode</name>
    <dbReference type="NCBI Taxonomy" id="34508"/>
    <lineage>
        <taxon>Eukaryota</taxon>
        <taxon>Metazoa</taxon>
        <taxon>Ecdysozoa</taxon>
        <taxon>Nematoda</taxon>
        <taxon>Chromadorea</taxon>
        <taxon>Rhabditida</taxon>
        <taxon>Tylenchina</taxon>
        <taxon>Panagrolaimomorpha</taxon>
        <taxon>Strongyloidoidea</taxon>
        <taxon>Steinernematidae</taxon>
        <taxon>Steinernema</taxon>
    </lineage>
</organism>
<name>A0A4U5NVJ1_STECR</name>
<feature type="signal peptide" evidence="1">
    <location>
        <begin position="1"/>
        <end position="22"/>
    </location>
</feature>
<dbReference type="Proteomes" id="UP000298663">
    <property type="component" value="Unassembled WGS sequence"/>
</dbReference>
<evidence type="ECO:0000313" key="3">
    <source>
        <dbReference type="Proteomes" id="UP000298663"/>
    </source>
</evidence>
<evidence type="ECO:0000313" key="2">
    <source>
        <dbReference type="EMBL" id="TKR87569.1"/>
    </source>
</evidence>
<protein>
    <submittedName>
        <fullName evidence="2">Uncharacterized protein</fullName>
    </submittedName>
</protein>
<reference evidence="2 3" key="1">
    <citation type="journal article" date="2015" name="Genome Biol.">
        <title>Comparative genomics of Steinernema reveals deeply conserved gene regulatory networks.</title>
        <authorList>
            <person name="Dillman A.R."/>
            <person name="Macchietto M."/>
            <person name="Porter C.F."/>
            <person name="Rogers A."/>
            <person name="Williams B."/>
            <person name="Antoshechkin I."/>
            <person name="Lee M.M."/>
            <person name="Goodwin Z."/>
            <person name="Lu X."/>
            <person name="Lewis E.E."/>
            <person name="Goodrich-Blair H."/>
            <person name="Stock S.P."/>
            <person name="Adams B.J."/>
            <person name="Sternberg P.W."/>
            <person name="Mortazavi A."/>
        </authorList>
    </citation>
    <scope>NUCLEOTIDE SEQUENCE [LARGE SCALE GENOMIC DNA]</scope>
    <source>
        <strain evidence="2 3">ALL</strain>
    </source>
</reference>
<gene>
    <name evidence="2" type="ORF">L596_011945</name>
</gene>
<reference evidence="2 3" key="2">
    <citation type="journal article" date="2019" name="G3 (Bethesda)">
        <title>Hybrid Assembly of the Genome of the Entomopathogenic Nematode Steinernema carpocapsae Identifies the X-Chromosome.</title>
        <authorList>
            <person name="Serra L."/>
            <person name="Macchietto M."/>
            <person name="Macias-Munoz A."/>
            <person name="McGill C.J."/>
            <person name="Rodriguez I.M."/>
            <person name="Rodriguez B."/>
            <person name="Murad R."/>
            <person name="Mortazavi A."/>
        </authorList>
    </citation>
    <scope>NUCLEOTIDE SEQUENCE [LARGE SCALE GENOMIC DNA]</scope>
    <source>
        <strain evidence="2 3">ALL</strain>
    </source>
</reference>
<keyword evidence="1" id="KW-0732">Signal</keyword>
<feature type="chain" id="PRO_5020558351" evidence="1">
    <location>
        <begin position="23"/>
        <end position="152"/>
    </location>
</feature>
<dbReference type="AlphaFoldDB" id="A0A4U5NVJ1"/>
<proteinExistence type="predicted"/>
<sequence length="152" mass="16930">MFHPWRGTPCLAVLLTLEETQSASINVSSRRLCCFLALCLQQNAEGSDESARAQLRGSAKGNYAFFGRLSALRSLAHATDFLSLASAALGSVAPRLIEFRGAPPEVGQDAAKFIRRASSEPRFCGVNWLQNWMTQRSQWRFMAIVVFLWTLF</sequence>
<evidence type="ECO:0000256" key="1">
    <source>
        <dbReference type="SAM" id="SignalP"/>
    </source>
</evidence>
<keyword evidence="3" id="KW-1185">Reference proteome</keyword>
<comment type="caution">
    <text evidence="2">The sequence shown here is derived from an EMBL/GenBank/DDBJ whole genome shotgun (WGS) entry which is preliminary data.</text>
</comment>
<dbReference type="EMBL" id="AZBU02000003">
    <property type="protein sequence ID" value="TKR87569.1"/>
    <property type="molecule type" value="Genomic_DNA"/>
</dbReference>
<accession>A0A4U5NVJ1</accession>